<evidence type="ECO:0000256" key="2">
    <source>
        <dbReference type="SAM" id="MobiDB-lite"/>
    </source>
</evidence>
<feature type="domain" description="Cell envelope-related transcriptional attenuator" evidence="3">
    <location>
        <begin position="76"/>
        <end position="229"/>
    </location>
</feature>
<dbReference type="Proteomes" id="UP000272213">
    <property type="component" value="Unassembled WGS sequence"/>
</dbReference>
<dbReference type="PANTHER" id="PTHR33392:SF6">
    <property type="entry name" value="POLYISOPRENYL-TEICHOIC ACID--PEPTIDOGLYCAN TEICHOIC ACID TRANSFERASE TAGU"/>
    <property type="match status" value="1"/>
</dbReference>
<feature type="compositionally biased region" description="Low complexity" evidence="2">
    <location>
        <begin position="376"/>
        <end position="410"/>
    </location>
</feature>
<dbReference type="Pfam" id="PF03816">
    <property type="entry name" value="LytR_cpsA_psr"/>
    <property type="match status" value="1"/>
</dbReference>
<dbReference type="InterPro" id="IPR050922">
    <property type="entry name" value="LytR/CpsA/Psr_CW_biosynth"/>
</dbReference>
<dbReference type="Gene3D" id="3.40.630.190">
    <property type="entry name" value="LCP protein"/>
    <property type="match status" value="1"/>
</dbReference>
<evidence type="ECO:0000256" key="1">
    <source>
        <dbReference type="ARBA" id="ARBA00006068"/>
    </source>
</evidence>
<dbReference type="InterPro" id="IPR004474">
    <property type="entry name" value="LytR_CpsA_psr"/>
</dbReference>
<evidence type="ECO:0000259" key="3">
    <source>
        <dbReference type="Pfam" id="PF03816"/>
    </source>
</evidence>
<comment type="caution">
    <text evidence="4">The sequence shown here is derived from an EMBL/GenBank/DDBJ whole genome shotgun (WGS) entry which is preliminary data.</text>
</comment>
<name>A0A3R9KSJ7_STRCR</name>
<protein>
    <submittedName>
        <fullName evidence="4">Biofilm regulatory protein A</fullName>
    </submittedName>
</protein>
<evidence type="ECO:0000313" key="5">
    <source>
        <dbReference type="Proteomes" id="UP000272213"/>
    </source>
</evidence>
<organism evidence="4 5">
    <name type="scientific">Streptococcus cristatus</name>
    <dbReference type="NCBI Taxonomy" id="45634"/>
    <lineage>
        <taxon>Bacteria</taxon>
        <taxon>Bacillati</taxon>
        <taxon>Bacillota</taxon>
        <taxon>Bacilli</taxon>
        <taxon>Lactobacillales</taxon>
        <taxon>Streptococcaceae</taxon>
        <taxon>Streptococcus</taxon>
    </lineage>
</organism>
<feature type="region of interest" description="Disordered" evidence="2">
    <location>
        <begin position="331"/>
        <end position="410"/>
    </location>
</feature>
<dbReference type="NCBIfam" id="NF047591">
    <property type="entry name" value="transregBrpAStrep"/>
    <property type="match status" value="1"/>
</dbReference>
<evidence type="ECO:0000313" key="4">
    <source>
        <dbReference type="EMBL" id="RSJ76771.1"/>
    </source>
</evidence>
<reference evidence="4 5" key="1">
    <citation type="submission" date="2018-11" db="EMBL/GenBank/DDBJ databases">
        <title>Species Designations Belie Phenotypic and Genotypic Heterogeneity in Oral Streptococci.</title>
        <authorList>
            <person name="Velsko I."/>
        </authorList>
    </citation>
    <scope>NUCLEOTIDE SEQUENCE [LARGE SCALE GENOMIC DNA]</scope>
    <source>
        <strain evidence="4 5">BCA6</strain>
    </source>
</reference>
<comment type="similarity">
    <text evidence="1">Belongs to the LytR/CpsA/Psr (LCP) family.</text>
</comment>
<dbReference type="RefSeq" id="WP_125382129.1">
    <property type="nucleotide sequence ID" value="NZ_RJPM01000002.1"/>
</dbReference>
<feature type="compositionally biased region" description="Polar residues" evidence="2">
    <location>
        <begin position="350"/>
        <end position="365"/>
    </location>
</feature>
<accession>A0A3R9KSJ7</accession>
<gene>
    <name evidence="4" type="primary">brpA</name>
    <name evidence="4" type="ORF">D8798_02915</name>
</gene>
<dbReference type="PANTHER" id="PTHR33392">
    <property type="entry name" value="POLYISOPRENYL-TEICHOIC ACID--PEPTIDOGLYCAN TEICHOIC ACID TRANSFERASE TAGU"/>
    <property type="match status" value="1"/>
</dbReference>
<dbReference type="EMBL" id="RJPM01000002">
    <property type="protein sequence ID" value="RSJ76771.1"/>
    <property type="molecule type" value="Genomic_DNA"/>
</dbReference>
<dbReference type="AlphaFoldDB" id="A0A3R9KSJ7"/>
<feature type="compositionally biased region" description="Low complexity" evidence="2">
    <location>
        <begin position="331"/>
        <end position="341"/>
    </location>
</feature>
<dbReference type="NCBIfam" id="TIGR00350">
    <property type="entry name" value="lytR_cpsA_psr"/>
    <property type="match status" value="1"/>
</dbReference>
<proteinExistence type="inferred from homology"/>
<sequence>MFKKIVRMFLSLLLVTAIGVGGYAWTIYNQSTDALSHTYKGFGNETNVIAETKPLTILLMGVDTGSGSRSDTWKGNSDSMLLLSVNPQTKKTVMMSLERDILTQIDENGETTEAKLNAAYAYGGAELAIATIEKLMNIHIDRYVMINMQGLVQLVDAVGGIEVNNTFDFPISIEENEPEYTATVEPGKHLINGDQALVYARMRYQDPEGDYGRQKRQREVIRKVVEKVLSLNSISHYQAILRAVSKNMQTNVALDAGSIPQLLGYKDAFRSIQSEQLRGEDATLADGGSYQLVTSDHLLEMQNLIRKTLGLSSVKTLKTNAVLYEDLMGGRSLRSSNSSSSATYQHDEQTIYNQPTESNYGGANYSSSTPTPPEPSVSSEPPASSAPASTPAPTPSASSADHPATSASSE</sequence>